<dbReference type="CDD" id="cd10528">
    <property type="entry name" value="SET_SETD8"/>
    <property type="match status" value="1"/>
</dbReference>
<evidence type="ECO:0000256" key="8">
    <source>
        <dbReference type="ARBA" id="ARBA00022853"/>
    </source>
</evidence>
<evidence type="ECO:0000256" key="9">
    <source>
        <dbReference type="ARBA" id="ARBA00023015"/>
    </source>
</evidence>
<accession>A0ABR1BHX8</accession>
<proteinExistence type="predicted"/>
<keyword evidence="5" id="KW-0489">Methyltransferase</keyword>
<evidence type="ECO:0000256" key="10">
    <source>
        <dbReference type="ARBA" id="ARBA00023163"/>
    </source>
</evidence>
<dbReference type="SUPFAM" id="SSF82199">
    <property type="entry name" value="SET domain"/>
    <property type="match status" value="1"/>
</dbReference>
<dbReference type="Pfam" id="PF00856">
    <property type="entry name" value="SET"/>
    <property type="match status" value="1"/>
</dbReference>
<dbReference type="Gene3D" id="2.170.270.10">
    <property type="entry name" value="SET domain"/>
    <property type="match status" value="1"/>
</dbReference>
<dbReference type="InterPro" id="IPR001214">
    <property type="entry name" value="SET_dom"/>
</dbReference>
<gene>
    <name evidence="15" type="primary">PRSET7</name>
    <name evidence="15" type="ORF">RUM44_013237</name>
</gene>
<comment type="subcellular location">
    <subcellularLocation>
        <location evidence="2">Chromosome</location>
    </subcellularLocation>
    <subcellularLocation>
        <location evidence="1">Nucleus</location>
    </subcellularLocation>
</comment>
<keyword evidence="10" id="KW-0804">Transcription</keyword>
<evidence type="ECO:0000313" key="15">
    <source>
        <dbReference type="EMBL" id="KAK6641525.1"/>
    </source>
</evidence>
<evidence type="ECO:0000256" key="4">
    <source>
        <dbReference type="ARBA" id="ARBA00022454"/>
    </source>
</evidence>
<comment type="catalytic activity">
    <reaction evidence="12">
        <text>L-lysyl(20)-[histone H4] + S-adenosyl-L-methionine = N(6)-methyl-L-lysyl(20)-[histone H4] + S-adenosyl-L-homocysteine + H(+)</text>
        <dbReference type="Rhea" id="RHEA:60344"/>
        <dbReference type="Rhea" id="RHEA-COMP:15554"/>
        <dbReference type="Rhea" id="RHEA-COMP:15555"/>
        <dbReference type="ChEBI" id="CHEBI:15378"/>
        <dbReference type="ChEBI" id="CHEBI:29969"/>
        <dbReference type="ChEBI" id="CHEBI:57856"/>
        <dbReference type="ChEBI" id="CHEBI:59789"/>
        <dbReference type="ChEBI" id="CHEBI:61929"/>
        <dbReference type="EC" id="2.1.1.361"/>
    </reaction>
</comment>
<keyword evidence="9" id="KW-0805">Transcription regulation</keyword>
<sequence>MNSKKKKSGCILAERKKKNKNNNGGTLSPGMGTKPLQAWLERVSSPVTDKYNQANCLSVKPSSNELTEKKENKNLIKTICSTDQITKNIVNKDKSQLRNCNTLSEKFPKNNVHRNHKVTEYFPVRRSVRKTKKTVLEEKQKNLEECVLSQREEGLKVVNFEGKGRGVVTTRKFCKGEFVVEYSGELIDMLEAKTRENSYAEDQNTGCYMYYFKYKSNKYCVDATAETGKLGRLVNHSRNGNLTTKIISINSIPHLVLIAKEDIEFGEEVCYDYGDRSKESLKYHPWLAS</sequence>
<comment type="caution">
    <text evidence="15">The sequence shown here is derived from an EMBL/GenBank/DDBJ whole genome shotgun (WGS) entry which is preliminary data.</text>
</comment>
<dbReference type="Proteomes" id="UP001359485">
    <property type="component" value="Unassembled WGS sequence"/>
</dbReference>
<dbReference type="EMBL" id="JAWJWF010000001">
    <property type="protein sequence ID" value="KAK6641525.1"/>
    <property type="molecule type" value="Genomic_DNA"/>
</dbReference>
<evidence type="ECO:0000256" key="2">
    <source>
        <dbReference type="ARBA" id="ARBA00004286"/>
    </source>
</evidence>
<dbReference type="InterPro" id="IPR046341">
    <property type="entry name" value="SET_dom_sf"/>
</dbReference>
<dbReference type="InterPro" id="IPR047266">
    <property type="entry name" value="KMT5A-like_SET"/>
</dbReference>
<dbReference type="InterPro" id="IPR051760">
    <property type="entry name" value="KMT5A"/>
</dbReference>
<evidence type="ECO:0000256" key="1">
    <source>
        <dbReference type="ARBA" id="ARBA00004123"/>
    </source>
</evidence>
<dbReference type="EC" id="2.1.1.361" evidence="3"/>
<evidence type="ECO:0000256" key="7">
    <source>
        <dbReference type="ARBA" id="ARBA00022691"/>
    </source>
</evidence>
<evidence type="ECO:0000256" key="11">
    <source>
        <dbReference type="ARBA" id="ARBA00023242"/>
    </source>
</evidence>
<organism evidence="15 16">
    <name type="scientific">Polyplax serrata</name>
    <name type="common">Common mouse louse</name>
    <dbReference type="NCBI Taxonomy" id="468196"/>
    <lineage>
        <taxon>Eukaryota</taxon>
        <taxon>Metazoa</taxon>
        <taxon>Ecdysozoa</taxon>
        <taxon>Arthropoda</taxon>
        <taxon>Hexapoda</taxon>
        <taxon>Insecta</taxon>
        <taxon>Pterygota</taxon>
        <taxon>Neoptera</taxon>
        <taxon>Paraneoptera</taxon>
        <taxon>Psocodea</taxon>
        <taxon>Troctomorpha</taxon>
        <taxon>Phthiraptera</taxon>
        <taxon>Anoplura</taxon>
        <taxon>Polyplacidae</taxon>
        <taxon>Polyplax</taxon>
    </lineage>
</organism>
<keyword evidence="7" id="KW-0949">S-adenosyl-L-methionine</keyword>
<evidence type="ECO:0000256" key="6">
    <source>
        <dbReference type="ARBA" id="ARBA00022679"/>
    </source>
</evidence>
<dbReference type="PANTHER" id="PTHR46167">
    <property type="entry name" value="N-LYSINE METHYLTRANSFERASE KMT5A"/>
    <property type="match status" value="1"/>
</dbReference>
<keyword evidence="6" id="KW-0808">Transferase</keyword>
<keyword evidence="4" id="KW-0158">Chromosome</keyword>
<dbReference type="PANTHER" id="PTHR46167:SF1">
    <property type="entry name" value="N-LYSINE METHYLTRANSFERASE KMT5A"/>
    <property type="match status" value="1"/>
</dbReference>
<dbReference type="InterPro" id="IPR016858">
    <property type="entry name" value="KMT5A-like"/>
</dbReference>
<name>A0ABR1BHX8_POLSC</name>
<evidence type="ECO:0000256" key="5">
    <source>
        <dbReference type="ARBA" id="ARBA00022603"/>
    </source>
</evidence>
<dbReference type="SMART" id="SM00317">
    <property type="entry name" value="SET"/>
    <property type="match status" value="1"/>
</dbReference>
<evidence type="ECO:0000256" key="12">
    <source>
        <dbReference type="ARBA" id="ARBA00047784"/>
    </source>
</evidence>
<keyword evidence="11" id="KW-0539">Nucleus</keyword>
<evidence type="ECO:0000256" key="3">
    <source>
        <dbReference type="ARBA" id="ARBA00012187"/>
    </source>
</evidence>
<keyword evidence="8" id="KW-0156">Chromatin regulator</keyword>
<keyword evidence="16" id="KW-1185">Reference proteome</keyword>
<protein>
    <recommendedName>
        <fullName evidence="3">[histone H4]-lysine(20) N-methyltransferase</fullName>
        <ecNumber evidence="3">2.1.1.361</ecNumber>
    </recommendedName>
</protein>
<evidence type="ECO:0000259" key="14">
    <source>
        <dbReference type="PROSITE" id="PS50280"/>
    </source>
</evidence>
<evidence type="ECO:0000313" key="16">
    <source>
        <dbReference type="Proteomes" id="UP001359485"/>
    </source>
</evidence>
<reference evidence="15 16" key="1">
    <citation type="submission" date="2023-09" db="EMBL/GenBank/DDBJ databases">
        <title>Genomes of two closely related lineages of the louse Polyplax serrata with different host specificities.</title>
        <authorList>
            <person name="Martinu J."/>
            <person name="Tarabai H."/>
            <person name="Stefka J."/>
            <person name="Hypsa V."/>
        </authorList>
    </citation>
    <scope>NUCLEOTIDE SEQUENCE [LARGE SCALE GENOMIC DNA]</scope>
    <source>
        <strain evidence="15">98ZLc_SE</strain>
    </source>
</reference>
<dbReference type="PROSITE" id="PS50280">
    <property type="entry name" value="SET"/>
    <property type="match status" value="1"/>
</dbReference>
<feature type="region of interest" description="Disordered" evidence="13">
    <location>
        <begin position="1"/>
        <end position="33"/>
    </location>
</feature>
<feature type="domain" description="SET" evidence="14">
    <location>
        <begin position="153"/>
        <end position="274"/>
    </location>
</feature>
<dbReference type="PROSITE" id="PS51571">
    <property type="entry name" value="SAM_MT43_PR_SET"/>
    <property type="match status" value="1"/>
</dbReference>
<evidence type="ECO:0000256" key="13">
    <source>
        <dbReference type="SAM" id="MobiDB-lite"/>
    </source>
</evidence>